<evidence type="ECO:0000313" key="3">
    <source>
        <dbReference type="EMBL" id="KAG9230783.1"/>
    </source>
</evidence>
<dbReference type="AlphaFoldDB" id="A0A9P7YBD5"/>
<evidence type="ECO:0000256" key="1">
    <source>
        <dbReference type="SAM" id="MobiDB-lite"/>
    </source>
</evidence>
<dbReference type="Proteomes" id="UP000824998">
    <property type="component" value="Unassembled WGS sequence"/>
</dbReference>
<reference evidence="3" key="1">
    <citation type="journal article" date="2021" name="IMA Fungus">
        <title>Genomic characterization of three marine fungi, including Emericellopsis atlantica sp. nov. with signatures of a generalist lifestyle and marine biomass degradation.</title>
        <authorList>
            <person name="Hagestad O.C."/>
            <person name="Hou L."/>
            <person name="Andersen J.H."/>
            <person name="Hansen E.H."/>
            <person name="Altermark B."/>
            <person name="Li C."/>
            <person name="Kuhnert E."/>
            <person name="Cox R.J."/>
            <person name="Crous P.W."/>
            <person name="Spatafora J.W."/>
            <person name="Lail K."/>
            <person name="Amirebrahimi M."/>
            <person name="Lipzen A."/>
            <person name="Pangilinan J."/>
            <person name="Andreopoulos W."/>
            <person name="Hayes R.D."/>
            <person name="Ng V."/>
            <person name="Grigoriev I.V."/>
            <person name="Jackson S.A."/>
            <person name="Sutton T.D.S."/>
            <person name="Dobson A.D.W."/>
            <person name="Rama T."/>
        </authorList>
    </citation>
    <scope>NUCLEOTIDE SEQUENCE</scope>
    <source>
        <strain evidence="3">TRa018bII</strain>
    </source>
</reference>
<evidence type="ECO:0000313" key="4">
    <source>
        <dbReference type="Proteomes" id="UP000824998"/>
    </source>
</evidence>
<keyword evidence="4" id="KW-1185">Reference proteome</keyword>
<proteinExistence type="predicted"/>
<protein>
    <submittedName>
        <fullName evidence="3">Cell surface protein</fullName>
    </submittedName>
</protein>
<dbReference type="OrthoDB" id="3942074at2759"/>
<evidence type="ECO:0000256" key="2">
    <source>
        <dbReference type="SAM" id="SignalP"/>
    </source>
</evidence>
<keyword evidence="2" id="KW-0732">Signal</keyword>
<organism evidence="3 4">
    <name type="scientific">Amylocarpus encephaloides</name>
    <dbReference type="NCBI Taxonomy" id="45428"/>
    <lineage>
        <taxon>Eukaryota</taxon>
        <taxon>Fungi</taxon>
        <taxon>Dikarya</taxon>
        <taxon>Ascomycota</taxon>
        <taxon>Pezizomycotina</taxon>
        <taxon>Leotiomycetes</taxon>
        <taxon>Helotiales</taxon>
        <taxon>Helotiales incertae sedis</taxon>
        <taxon>Amylocarpus</taxon>
    </lineage>
</organism>
<feature type="compositionally biased region" description="Low complexity" evidence="1">
    <location>
        <begin position="161"/>
        <end position="174"/>
    </location>
</feature>
<comment type="caution">
    <text evidence="3">The sequence shown here is derived from an EMBL/GenBank/DDBJ whole genome shotgun (WGS) entry which is preliminary data.</text>
</comment>
<gene>
    <name evidence="3" type="ORF">BJ875DRAFT_140251</name>
</gene>
<accession>A0A9P7YBD5</accession>
<feature type="chain" id="PRO_5040362258" evidence="2">
    <location>
        <begin position="17"/>
        <end position="202"/>
    </location>
</feature>
<name>A0A9P7YBD5_9HELO</name>
<feature type="region of interest" description="Disordered" evidence="1">
    <location>
        <begin position="145"/>
        <end position="175"/>
    </location>
</feature>
<feature type="compositionally biased region" description="Low complexity" evidence="1">
    <location>
        <begin position="145"/>
        <end position="154"/>
    </location>
</feature>
<sequence length="202" mass="19425">MHAALLVLALAAVASAKTNIAGCVSTKTTNQWGEASMLYYVPTDGEICEFLDCGGGRAPPKTTVPGCAQYEGTATYSPRYLAGFDATSTAASSSAAAATVQSSPAVTSVATSTIASSTSASASVPATSFASSIASPVISSAASPSPPAAASTAVGQPAGNSTSTGSPATSSTLTPVGAGSARSVGAISALMGVVAAGFAFLW</sequence>
<dbReference type="EMBL" id="MU251644">
    <property type="protein sequence ID" value="KAG9230783.1"/>
    <property type="molecule type" value="Genomic_DNA"/>
</dbReference>
<feature type="signal peptide" evidence="2">
    <location>
        <begin position="1"/>
        <end position="16"/>
    </location>
</feature>